<proteinExistence type="predicted"/>
<organism evidence="1 2">
    <name type="scientific">Glycine soja</name>
    <name type="common">Wild soybean</name>
    <dbReference type="NCBI Taxonomy" id="3848"/>
    <lineage>
        <taxon>Eukaryota</taxon>
        <taxon>Viridiplantae</taxon>
        <taxon>Streptophyta</taxon>
        <taxon>Embryophyta</taxon>
        <taxon>Tracheophyta</taxon>
        <taxon>Spermatophyta</taxon>
        <taxon>Magnoliopsida</taxon>
        <taxon>eudicotyledons</taxon>
        <taxon>Gunneridae</taxon>
        <taxon>Pentapetalae</taxon>
        <taxon>rosids</taxon>
        <taxon>fabids</taxon>
        <taxon>Fabales</taxon>
        <taxon>Fabaceae</taxon>
        <taxon>Papilionoideae</taxon>
        <taxon>50 kb inversion clade</taxon>
        <taxon>NPAAA clade</taxon>
        <taxon>indigoferoid/millettioid clade</taxon>
        <taxon>Phaseoleae</taxon>
        <taxon>Glycine</taxon>
        <taxon>Glycine subgen. Soja</taxon>
    </lineage>
</organism>
<sequence length="99" mass="11105">MPKLLRANIYENYGFEIPLEALCNVEYLRFCLVAKGFKKRSGTVIGTASTLIVPDIKKRDEIATLPIFNPTNLQVTEFLNKKKLINLGTMISSLLDSLS</sequence>
<name>A0A445JP60_GLYSO</name>
<reference evidence="1 2" key="1">
    <citation type="submission" date="2018-09" db="EMBL/GenBank/DDBJ databases">
        <title>A high-quality reference genome of wild soybean provides a powerful tool to mine soybean genomes.</title>
        <authorList>
            <person name="Xie M."/>
            <person name="Chung C.Y.L."/>
            <person name="Li M.-W."/>
            <person name="Wong F.-L."/>
            <person name="Chan T.-F."/>
            <person name="Lam H.-M."/>
        </authorList>
    </citation>
    <scope>NUCLEOTIDE SEQUENCE [LARGE SCALE GENOMIC DNA]</scope>
    <source>
        <strain evidence="2">cv. W05</strain>
        <tissue evidence="1">Hypocotyl of etiolated seedlings</tissue>
    </source>
</reference>
<evidence type="ECO:0000313" key="1">
    <source>
        <dbReference type="EMBL" id="RZC00262.1"/>
    </source>
</evidence>
<protein>
    <submittedName>
        <fullName evidence="1">Uncharacterized protein</fullName>
    </submittedName>
</protein>
<dbReference type="Proteomes" id="UP000289340">
    <property type="component" value="Chromosome 8"/>
</dbReference>
<comment type="caution">
    <text evidence="1">The sequence shown here is derived from an EMBL/GenBank/DDBJ whole genome shotgun (WGS) entry which is preliminary data.</text>
</comment>
<dbReference type="AlphaFoldDB" id="A0A445JP60"/>
<keyword evidence="2" id="KW-1185">Reference proteome</keyword>
<accession>A0A445JP60</accession>
<gene>
    <name evidence="1" type="ORF">D0Y65_022565</name>
</gene>
<evidence type="ECO:0000313" key="2">
    <source>
        <dbReference type="Proteomes" id="UP000289340"/>
    </source>
</evidence>
<dbReference type="EMBL" id="QZWG01000008">
    <property type="protein sequence ID" value="RZC00262.1"/>
    <property type="molecule type" value="Genomic_DNA"/>
</dbReference>